<dbReference type="InterPro" id="IPR012337">
    <property type="entry name" value="RNaseH-like_sf"/>
</dbReference>
<accession>A0A7G2DZP7</accession>
<dbReference type="InterPro" id="IPR002156">
    <property type="entry name" value="RNaseH_domain"/>
</dbReference>
<dbReference type="SUPFAM" id="SSF53098">
    <property type="entry name" value="Ribonuclease H-like"/>
    <property type="match status" value="1"/>
</dbReference>
<feature type="domain" description="RNase H type-1" evidence="1">
    <location>
        <begin position="253"/>
        <end position="365"/>
    </location>
</feature>
<name>A0A7G2DZP7_ARATH</name>
<dbReference type="EMBL" id="LR881466">
    <property type="protein sequence ID" value="CAD5314602.1"/>
    <property type="molecule type" value="Genomic_DNA"/>
</dbReference>
<sequence length="474" mass="54545">MLGTDPWLPSVPPRAPKVLPHVDVDTKYPTEDTYLWSPAKERNYIVKSGYWTALNESLNDETPQPPLAKHSGFSSSTIWKLDVTPKLKHFIWRYASYAIGIVENLRRRNINVDPYCSRCCTELETNDHTIFSCPQVTMVWRAAGFPTNHLSNTGISVHDKLTLLFQMHTDKNINRFSRYLPFWLMWRIWKRKNDLVFNRVNRSTSEIVEQAIKDTKEWLDNRSIDKEQRETNQQGVSRITKWCKPNRGWLKCNYDALHREGNQDSGLGWIIRDSHGTVLHCGMGKYQGRLTAEEAECSALIWALQATSALGYARMEFEGDNLNINRYIKEKGSNPRLRHYLATIQSWAQSFTAIKFSFRPREQNKLFGFYNITCFTDAAWNASSGSCGMGSIFKTQYQRVIHQGSSSRLHTPSALAVEALAIKSALTAALRMEFTSITVCSIQRPQRMSFRGYFMVLPVCVFHSYLLKSALFHV</sequence>
<dbReference type="CDD" id="cd06222">
    <property type="entry name" value="RNase_H_like"/>
    <property type="match status" value="1"/>
</dbReference>
<evidence type="ECO:0000259" key="2">
    <source>
        <dbReference type="Pfam" id="PF13966"/>
    </source>
</evidence>
<organism evidence="3 4">
    <name type="scientific">Arabidopsis thaliana</name>
    <name type="common">Mouse-ear cress</name>
    <dbReference type="NCBI Taxonomy" id="3702"/>
    <lineage>
        <taxon>Eukaryota</taxon>
        <taxon>Viridiplantae</taxon>
        <taxon>Streptophyta</taxon>
        <taxon>Embryophyta</taxon>
        <taxon>Tracheophyta</taxon>
        <taxon>Spermatophyta</taxon>
        <taxon>Magnoliopsida</taxon>
        <taxon>eudicotyledons</taxon>
        <taxon>Gunneridae</taxon>
        <taxon>Pentapetalae</taxon>
        <taxon>rosids</taxon>
        <taxon>malvids</taxon>
        <taxon>Brassicales</taxon>
        <taxon>Brassicaceae</taxon>
        <taxon>Camelineae</taxon>
        <taxon>Arabidopsis</taxon>
    </lineage>
</organism>
<protein>
    <submittedName>
        <fullName evidence="3">(thale cress) hypothetical protein</fullName>
    </submittedName>
</protein>
<dbReference type="GO" id="GO:0003676">
    <property type="term" value="F:nucleic acid binding"/>
    <property type="evidence" value="ECO:0007669"/>
    <property type="project" value="InterPro"/>
</dbReference>
<proteinExistence type="predicted"/>
<dbReference type="GO" id="GO:0004523">
    <property type="term" value="F:RNA-DNA hybrid ribonuclease activity"/>
    <property type="evidence" value="ECO:0007669"/>
    <property type="project" value="InterPro"/>
</dbReference>
<evidence type="ECO:0000313" key="3">
    <source>
        <dbReference type="EMBL" id="CAD5314602.1"/>
    </source>
</evidence>
<dbReference type="Pfam" id="PF13456">
    <property type="entry name" value="RVT_3"/>
    <property type="match status" value="1"/>
</dbReference>
<reference evidence="3 4" key="1">
    <citation type="submission" date="2020-09" db="EMBL/GenBank/DDBJ databases">
        <authorList>
            <person name="Ashkenazy H."/>
        </authorList>
    </citation>
    <scope>NUCLEOTIDE SEQUENCE [LARGE SCALE GENOMIC DNA]</scope>
    <source>
        <strain evidence="4">cv. Cdm-0</strain>
    </source>
</reference>
<dbReference type="Pfam" id="PF13966">
    <property type="entry name" value="zf-RVT"/>
    <property type="match status" value="1"/>
</dbReference>
<dbReference type="Proteomes" id="UP000516314">
    <property type="component" value="Chromosome 1"/>
</dbReference>
<dbReference type="InterPro" id="IPR036397">
    <property type="entry name" value="RNaseH_sf"/>
</dbReference>
<dbReference type="InterPro" id="IPR052929">
    <property type="entry name" value="RNase_H-like_EbsB-rel"/>
</dbReference>
<evidence type="ECO:0000259" key="1">
    <source>
        <dbReference type="Pfam" id="PF13456"/>
    </source>
</evidence>
<dbReference type="AlphaFoldDB" id="A0A7G2DZP7"/>
<dbReference type="InterPro" id="IPR026960">
    <property type="entry name" value="RVT-Znf"/>
</dbReference>
<gene>
    <name evidence="3" type="ORF">AT9943_LOCUS3027</name>
</gene>
<dbReference type="PANTHER" id="PTHR47074">
    <property type="entry name" value="BNAC02G40300D PROTEIN"/>
    <property type="match status" value="1"/>
</dbReference>
<feature type="domain" description="Reverse transcriptase zinc-binding" evidence="2">
    <location>
        <begin position="73"/>
        <end position="140"/>
    </location>
</feature>
<dbReference type="Gene3D" id="3.30.420.10">
    <property type="entry name" value="Ribonuclease H-like superfamily/Ribonuclease H"/>
    <property type="match status" value="2"/>
</dbReference>
<dbReference type="InterPro" id="IPR044730">
    <property type="entry name" value="RNase_H-like_dom_plant"/>
</dbReference>
<dbReference type="PANTHER" id="PTHR47074:SF78">
    <property type="entry name" value="GB|AAF30348.1-RELATED"/>
    <property type="match status" value="1"/>
</dbReference>
<evidence type="ECO:0000313" key="4">
    <source>
        <dbReference type="Proteomes" id="UP000516314"/>
    </source>
</evidence>